<dbReference type="OrthoDB" id="9807547at2"/>
<dbReference type="PANTHER" id="PTHR24567">
    <property type="entry name" value="CRP FAMILY TRANSCRIPTIONAL REGULATORY PROTEIN"/>
    <property type="match status" value="1"/>
</dbReference>
<proteinExistence type="predicted"/>
<dbReference type="PANTHER" id="PTHR24567:SF68">
    <property type="entry name" value="DNA-BINDING TRANSCRIPTIONAL DUAL REGULATOR CRP"/>
    <property type="match status" value="1"/>
</dbReference>
<dbReference type="GO" id="GO:0003700">
    <property type="term" value="F:DNA-binding transcription factor activity"/>
    <property type="evidence" value="ECO:0007669"/>
    <property type="project" value="TreeGrafter"/>
</dbReference>
<dbReference type="PROSITE" id="PS50042">
    <property type="entry name" value="CNMP_BINDING_3"/>
    <property type="match status" value="1"/>
</dbReference>
<dbReference type="AlphaFoldDB" id="A0A366E920"/>
<dbReference type="CDD" id="cd00038">
    <property type="entry name" value="CAP_ED"/>
    <property type="match status" value="1"/>
</dbReference>
<protein>
    <submittedName>
        <fullName evidence="2">Cyclic nucleotide-binding protein</fullName>
    </submittedName>
</protein>
<evidence type="ECO:0000259" key="1">
    <source>
        <dbReference type="PROSITE" id="PS50042"/>
    </source>
</evidence>
<name>A0A366E920_9HYPH</name>
<dbReference type="InterPro" id="IPR000595">
    <property type="entry name" value="cNMP-bd_dom"/>
</dbReference>
<comment type="caution">
    <text evidence="2">The sequence shown here is derived from an EMBL/GenBank/DDBJ whole genome shotgun (WGS) entry which is preliminary data.</text>
</comment>
<dbReference type="Gene3D" id="2.60.120.10">
    <property type="entry name" value="Jelly Rolls"/>
    <property type="match status" value="1"/>
</dbReference>
<accession>A0A366E920</accession>
<sequence>MALDDDIQFLSTIGLFEAFSAQHLRLLAFGAERMVLRTGRELFQEGQSADCAYIVVSGSITLFHHSKQGRINLHSISTGAVLGEMALIAQSNRLTGAVADTETEVIRLSRAIFHRILEEYPELAASLYQHISNNLIEMVEQIDKLSSRFSD</sequence>
<dbReference type="GO" id="GO:0005829">
    <property type="term" value="C:cytosol"/>
    <property type="evidence" value="ECO:0007669"/>
    <property type="project" value="TreeGrafter"/>
</dbReference>
<dbReference type="RefSeq" id="WP_113943843.1">
    <property type="nucleotide sequence ID" value="NZ_JBHEEG010000002.1"/>
</dbReference>
<reference evidence="2 3" key="1">
    <citation type="submission" date="2018-06" db="EMBL/GenBank/DDBJ databases">
        <title>Genomic Encyclopedia of Type Strains, Phase IV (KMG-IV): sequencing the most valuable type-strain genomes for metagenomic binning, comparative biology and taxonomic classification.</title>
        <authorList>
            <person name="Goeker M."/>
        </authorList>
    </citation>
    <scope>NUCLEOTIDE SEQUENCE [LARGE SCALE GENOMIC DNA]</scope>
    <source>
        <strain evidence="2 3">DSM 25619</strain>
    </source>
</reference>
<dbReference type="InterPro" id="IPR014710">
    <property type="entry name" value="RmlC-like_jellyroll"/>
</dbReference>
<evidence type="ECO:0000313" key="2">
    <source>
        <dbReference type="EMBL" id="RBO97908.1"/>
    </source>
</evidence>
<gene>
    <name evidence="2" type="ORF">DFR47_102699</name>
</gene>
<dbReference type="InterPro" id="IPR018490">
    <property type="entry name" value="cNMP-bd_dom_sf"/>
</dbReference>
<dbReference type="SMART" id="SM00100">
    <property type="entry name" value="cNMP"/>
    <property type="match status" value="1"/>
</dbReference>
<feature type="domain" description="Cyclic nucleotide-binding" evidence="1">
    <location>
        <begin position="15"/>
        <end position="134"/>
    </location>
</feature>
<keyword evidence="3" id="KW-1185">Reference proteome</keyword>
<dbReference type="Pfam" id="PF00027">
    <property type="entry name" value="cNMP_binding"/>
    <property type="match status" value="1"/>
</dbReference>
<evidence type="ECO:0000313" key="3">
    <source>
        <dbReference type="Proteomes" id="UP000252893"/>
    </source>
</evidence>
<dbReference type="EMBL" id="QNRH01000002">
    <property type="protein sequence ID" value="RBO97908.1"/>
    <property type="molecule type" value="Genomic_DNA"/>
</dbReference>
<organism evidence="2 3">
    <name type="scientific">Pseudochrobactrum asaccharolyticum</name>
    <dbReference type="NCBI Taxonomy" id="354351"/>
    <lineage>
        <taxon>Bacteria</taxon>
        <taxon>Pseudomonadati</taxon>
        <taxon>Pseudomonadota</taxon>
        <taxon>Alphaproteobacteria</taxon>
        <taxon>Hyphomicrobiales</taxon>
        <taxon>Brucellaceae</taxon>
        <taxon>Pseudochrobactrum</taxon>
    </lineage>
</organism>
<dbReference type="InterPro" id="IPR050397">
    <property type="entry name" value="Env_Response_Regulators"/>
</dbReference>
<dbReference type="SUPFAM" id="SSF51206">
    <property type="entry name" value="cAMP-binding domain-like"/>
    <property type="match status" value="1"/>
</dbReference>
<dbReference type="Proteomes" id="UP000252893">
    <property type="component" value="Unassembled WGS sequence"/>
</dbReference>